<accession>A0A8R7V0S3</accession>
<evidence type="ECO:0000313" key="1">
    <source>
        <dbReference type="EnsemblPlants" id="TuG1812G0700002094.01.T05.cds271642"/>
    </source>
</evidence>
<dbReference type="Proteomes" id="UP000015106">
    <property type="component" value="Chromosome 7"/>
</dbReference>
<dbReference type="AlphaFoldDB" id="A0A8R7V0S3"/>
<name>A0A8R7V0S3_TRIUA</name>
<proteinExistence type="predicted"/>
<reference evidence="1" key="3">
    <citation type="submission" date="2022-06" db="UniProtKB">
        <authorList>
            <consortium name="EnsemblPlants"/>
        </authorList>
    </citation>
    <scope>IDENTIFICATION</scope>
</reference>
<organism evidence="1 2">
    <name type="scientific">Triticum urartu</name>
    <name type="common">Red wild einkorn</name>
    <name type="synonym">Crithodium urartu</name>
    <dbReference type="NCBI Taxonomy" id="4572"/>
    <lineage>
        <taxon>Eukaryota</taxon>
        <taxon>Viridiplantae</taxon>
        <taxon>Streptophyta</taxon>
        <taxon>Embryophyta</taxon>
        <taxon>Tracheophyta</taxon>
        <taxon>Spermatophyta</taxon>
        <taxon>Magnoliopsida</taxon>
        <taxon>Liliopsida</taxon>
        <taxon>Poales</taxon>
        <taxon>Poaceae</taxon>
        <taxon>BOP clade</taxon>
        <taxon>Pooideae</taxon>
        <taxon>Triticodae</taxon>
        <taxon>Triticeae</taxon>
        <taxon>Triticinae</taxon>
        <taxon>Triticum</taxon>
    </lineage>
</organism>
<gene>
    <name evidence="1" type="primary">LOC125523666</name>
</gene>
<evidence type="ECO:0000313" key="2">
    <source>
        <dbReference type="Proteomes" id="UP000015106"/>
    </source>
</evidence>
<reference evidence="2" key="1">
    <citation type="journal article" date="2013" name="Nature">
        <title>Draft genome of the wheat A-genome progenitor Triticum urartu.</title>
        <authorList>
            <person name="Ling H.Q."/>
            <person name="Zhao S."/>
            <person name="Liu D."/>
            <person name="Wang J."/>
            <person name="Sun H."/>
            <person name="Zhang C."/>
            <person name="Fan H."/>
            <person name="Li D."/>
            <person name="Dong L."/>
            <person name="Tao Y."/>
            <person name="Gao C."/>
            <person name="Wu H."/>
            <person name="Li Y."/>
            <person name="Cui Y."/>
            <person name="Guo X."/>
            <person name="Zheng S."/>
            <person name="Wang B."/>
            <person name="Yu K."/>
            <person name="Liang Q."/>
            <person name="Yang W."/>
            <person name="Lou X."/>
            <person name="Chen J."/>
            <person name="Feng M."/>
            <person name="Jian J."/>
            <person name="Zhang X."/>
            <person name="Luo G."/>
            <person name="Jiang Y."/>
            <person name="Liu J."/>
            <person name="Wang Z."/>
            <person name="Sha Y."/>
            <person name="Zhang B."/>
            <person name="Wu H."/>
            <person name="Tang D."/>
            <person name="Shen Q."/>
            <person name="Xue P."/>
            <person name="Zou S."/>
            <person name="Wang X."/>
            <person name="Liu X."/>
            <person name="Wang F."/>
            <person name="Yang Y."/>
            <person name="An X."/>
            <person name="Dong Z."/>
            <person name="Zhang K."/>
            <person name="Zhang X."/>
            <person name="Luo M.C."/>
            <person name="Dvorak J."/>
            <person name="Tong Y."/>
            <person name="Wang J."/>
            <person name="Yang H."/>
            <person name="Li Z."/>
            <person name="Wang D."/>
            <person name="Zhang A."/>
            <person name="Wang J."/>
        </authorList>
    </citation>
    <scope>NUCLEOTIDE SEQUENCE</scope>
    <source>
        <strain evidence="2">cv. G1812</strain>
    </source>
</reference>
<sequence length="63" mass="7422">ELGKSTPDHSCLDDQQGITHWCLWVMHLLISESNCWLVWTYTWKIICITDTHIGRKTGIYELM</sequence>
<dbReference type="Gramene" id="TuG1812G0700002094.01.T05">
    <property type="protein sequence ID" value="TuG1812G0700002094.01.T05.cds271642"/>
    <property type="gene ID" value="TuG1812G0700002094.01"/>
</dbReference>
<dbReference type="EnsemblPlants" id="TuG1812G0700002094.01.T05">
    <property type="protein sequence ID" value="TuG1812G0700002094.01.T05.cds271642"/>
    <property type="gene ID" value="TuG1812G0700002094.01"/>
</dbReference>
<protein>
    <submittedName>
        <fullName evidence="1">Uncharacterized protein</fullName>
    </submittedName>
</protein>
<keyword evidence="2" id="KW-1185">Reference proteome</keyword>
<reference evidence="1" key="2">
    <citation type="submission" date="2018-03" db="EMBL/GenBank/DDBJ databases">
        <title>The Triticum urartu genome reveals the dynamic nature of wheat genome evolution.</title>
        <authorList>
            <person name="Ling H."/>
            <person name="Ma B."/>
            <person name="Shi X."/>
            <person name="Liu H."/>
            <person name="Dong L."/>
            <person name="Sun H."/>
            <person name="Cao Y."/>
            <person name="Gao Q."/>
            <person name="Zheng S."/>
            <person name="Li Y."/>
            <person name="Yu Y."/>
            <person name="Du H."/>
            <person name="Qi M."/>
            <person name="Li Y."/>
            <person name="Yu H."/>
            <person name="Cui Y."/>
            <person name="Wang N."/>
            <person name="Chen C."/>
            <person name="Wu H."/>
            <person name="Zhao Y."/>
            <person name="Zhang J."/>
            <person name="Li Y."/>
            <person name="Zhou W."/>
            <person name="Zhang B."/>
            <person name="Hu W."/>
            <person name="Eijk M."/>
            <person name="Tang J."/>
            <person name="Witsenboer H."/>
            <person name="Zhao S."/>
            <person name="Li Z."/>
            <person name="Zhang A."/>
            <person name="Wang D."/>
            <person name="Liang C."/>
        </authorList>
    </citation>
    <scope>NUCLEOTIDE SEQUENCE [LARGE SCALE GENOMIC DNA]</scope>
    <source>
        <strain evidence="1">cv. G1812</strain>
    </source>
</reference>